<comment type="caution">
    <text evidence="1">The sequence shown here is derived from an EMBL/GenBank/DDBJ whole genome shotgun (WGS) entry which is preliminary data.</text>
</comment>
<reference evidence="1 2" key="1">
    <citation type="journal article" date="2017" name="Curr. Biol.">
        <title>The Evolution of Venom by Co-option of Single-Copy Genes.</title>
        <authorList>
            <person name="Martinson E.O."/>
            <person name="Mrinalini"/>
            <person name="Kelkar Y.D."/>
            <person name="Chang C.H."/>
            <person name="Werren J.H."/>
        </authorList>
    </citation>
    <scope>NUCLEOTIDE SEQUENCE [LARGE SCALE GENOMIC DNA]</scope>
    <source>
        <strain evidence="1 2">Alberta</strain>
        <tissue evidence="1">Whole body</tissue>
    </source>
</reference>
<keyword evidence="2" id="KW-1185">Reference proteome</keyword>
<gene>
    <name evidence="1" type="ORF">TSAR_014832</name>
</gene>
<dbReference type="Proteomes" id="UP000215335">
    <property type="component" value="Unassembled WGS sequence"/>
</dbReference>
<protein>
    <submittedName>
        <fullName evidence="1">Uncharacterized protein</fullName>
    </submittedName>
</protein>
<evidence type="ECO:0000313" key="2">
    <source>
        <dbReference type="Proteomes" id="UP000215335"/>
    </source>
</evidence>
<organism evidence="1 2">
    <name type="scientific">Trichomalopsis sarcophagae</name>
    <dbReference type="NCBI Taxonomy" id="543379"/>
    <lineage>
        <taxon>Eukaryota</taxon>
        <taxon>Metazoa</taxon>
        <taxon>Ecdysozoa</taxon>
        <taxon>Arthropoda</taxon>
        <taxon>Hexapoda</taxon>
        <taxon>Insecta</taxon>
        <taxon>Pterygota</taxon>
        <taxon>Neoptera</taxon>
        <taxon>Endopterygota</taxon>
        <taxon>Hymenoptera</taxon>
        <taxon>Apocrita</taxon>
        <taxon>Proctotrupomorpha</taxon>
        <taxon>Chalcidoidea</taxon>
        <taxon>Pteromalidae</taxon>
        <taxon>Pteromalinae</taxon>
        <taxon>Trichomalopsis</taxon>
    </lineage>
</organism>
<dbReference type="EMBL" id="NNAY01002910">
    <property type="protein sequence ID" value="OXU20340.1"/>
    <property type="molecule type" value="Genomic_DNA"/>
</dbReference>
<sequence>MSDERAEAVAKFKCIYDKDDANYHNDDVKTHDGSKVKTRRENLRKAYIREYKKVKQGYVTSYYLYDNMNFLDKYVFHIQSAGNLHQKAKGGIAKTDNSTADKEKKRKTFYLLQKQQLHQLFH</sequence>
<proteinExistence type="predicted"/>
<accession>A0A232EPQ6</accession>
<name>A0A232EPQ6_9HYME</name>
<dbReference type="AlphaFoldDB" id="A0A232EPQ6"/>
<evidence type="ECO:0000313" key="1">
    <source>
        <dbReference type="EMBL" id="OXU20340.1"/>
    </source>
</evidence>